<comment type="caution">
    <text evidence="1">The sequence shown here is derived from an EMBL/GenBank/DDBJ whole genome shotgun (WGS) entry which is preliminary data.</text>
</comment>
<dbReference type="Pfam" id="PF16460">
    <property type="entry name" value="Phage_TTP_11"/>
    <property type="match status" value="1"/>
</dbReference>
<name>A0AAW4YW93_9GAMM</name>
<dbReference type="Gene3D" id="4.10.410.40">
    <property type="match status" value="1"/>
</dbReference>
<organism evidence="1 2">
    <name type="scientific">Billgrantia desiderata</name>
    <dbReference type="NCBI Taxonomy" id="52021"/>
    <lineage>
        <taxon>Bacteria</taxon>
        <taxon>Pseudomonadati</taxon>
        <taxon>Pseudomonadota</taxon>
        <taxon>Gammaproteobacteria</taxon>
        <taxon>Oceanospirillales</taxon>
        <taxon>Halomonadaceae</taxon>
        <taxon>Billgrantia</taxon>
    </lineage>
</organism>
<dbReference type="EMBL" id="JABFTS010000005">
    <property type="protein sequence ID" value="MCE8052277.1"/>
    <property type="molecule type" value="Genomic_DNA"/>
</dbReference>
<evidence type="ECO:0000313" key="1">
    <source>
        <dbReference type="EMBL" id="MCE8052277.1"/>
    </source>
</evidence>
<gene>
    <name evidence="1" type="ORF">HOP61_13280</name>
</gene>
<dbReference type="Proteomes" id="UP001320178">
    <property type="component" value="Unassembled WGS sequence"/>
</dbReference>
<reference evidence="1" key="1">
    <citation type="submission" date="2020-05" db="EMBL/GenBank/DDBJ databases">
        <authorList>
            <person name="Wang L."/>
            <person name="Shao Z."/>
        </authorList>
    </citation>
    <scope>NUCLEOTIDE SEQUENCE</scope>
    <source>
        <strain evidence="1">MCCC 1A05776</strain>
    </source>
</reference>
<proteinExistence type="predicted"/>
<dbReference type="InterPro" id="IPR032495">
    <property type="entry name" value="Phage_TTP_11"/>
</dbReference>
<accession>A0AAW4YW93</accession>
<dbReference type="AlphaFoldDB" id="A0AAW4YW93"/>
<protein>
    <submittedName>
        <fullName evidence="1">Phage tail protein</fullName>
    </submittedName>
</protein>
<sequence length="161" mass="17377">MANQVIKSQGTDLFVINTETNEVLDIGCVTSISGITSPTDQIETTCLQDQSRQYVSGLKTPGTATFGIYLDTQNPTHLALHAAYNAGTNLVFAIAFSDGTGEPTVTDGDVELPDSRSWIQFEGYVSDFPFSFEQNSVVSSDLSVQISGEVFLLARVIPEED</sequence>
<reference evidence="1" key="2">
    <citation type="journal article" date="2021" name="Front. Microbiol.">
        <title>Aerobic Denitrification and Heterotrophic Sulfur Oxidation in the Genus Halomonas Revealed by Six Novel Species Characterizations and Genome-Based Analysis.</title>
        <authorList>
            <person name="Wang L."/>
            <person name="Shao Z."/>
        </authorList>
    </citation>
    <scope>NUCLEOTIDE SEQUENCE</scope>
    <source>
        <strain evidence="1">MCCC 1A05776</strain>
    </source>
</reference>
<dbReference type="RefSeq" id="WP_234239745.1">
    <property type="nucleotide sequence ID" value="NZ_JABFTS010000005.1"/>
</dbReference>
<evidence type="ECO:0000313" key="2">
    <source>
        <dbReference type="Proteomes" id="UP001320178"/>
    </source>
</evidence>